<evidence type="ECO:0000259" key="2">
    <source>
        <dbReference type="Pfam" id="PF06985"/>
    </source>
</evidence>
<evidence type="ECO:0000313" key="4">
    <source>
        <dbReference type="Proteomes" id="UP001172102"/>
    </source>
</evidence>
<sequence>PLPRRPAPDDISQPGDRLCDVCSALKLKPERFVVGPGDPEWKQQQSRPDDPNIPLGSVGEVASRTHCPLCRLVLTTLGGARGVPTHDDLTGEALRVDLSWGTDGPAPDANAPWHRLPEIRVLRPYALTESGGFPRSVGLTLNLFPEITLVADDAPATGTSAASTGSDYFVRAVRPDAIDFGVVRRWLALCSLHHGATCRKSASLKELSRSHPTLEIDSFRCIDTENSCLVTPPTRCRYAALSYVWGAPDLFTTLRENVRDLEVAGSFQRPEYRDRVPLTIRDAMRVVREIGMRYLWVDSLCIVQDVEHREKVKHILLMDAVYSAAELVIIAAGSASANEGIAGIDPGSRGFRQPIEQMAPGFRLAYKTRWQDGIPASRYYKRGWTFQESHFATRSLVFLDGRVVFRCQGTDVWEEHLAETPDQIRGRSLRGGGGPFAGGDDIGETEGLIQTYSERELTYPADIYSAFAGVSRQLVYRLDTDLCHGLPTVYFDWFLLWGPLADQTRRPAPDQLAPSWSWAGWVGSTFPRIWDWYNRSIRRIRKAIRQRTWILWHQRVASSPAAAAAAAKPPSLLVRRRTHPEAKPKPARNFYGSRFQPDRFPGLDCSRVEPTPDIVLADPPCYLDDILSYKNKGSGLLQFWTVSLALRLGEPVSKASDVGPTHSRRRLGLFGRGGSELGVVEVPASWCEANAAAASGNLPLAQQEREFILLCEGRDERAEGGRIDDDEGWRYKVMLLDWVGKGGVRTAKGAIDGGLMYAERVAIGSVGKADLAEGLGEGPVWKEIILG</sequence>
<dbReference type="PANTHER" id="PTHR33112">
    <property type="entry name" value="DOMAIN PROTEIN, PUTATIVE-RELATED"/>
    <property type="match status" value="1"/>
</dbReference>
<dbReference type="Proteomes" id="UP001172102">
    <property type="component" value="Unassembled WGS sequence"/>
</dbReference>
<proteinExistence type="predicted"/>
<dbReference type="PANTHER" id="PTHR33112:SF12">
    <property type="entry name" value="HETEROKARYON INCOMPATIBILITY DOMAIN-CONTAINING PROTEIN"/>
    <property type="match status" value="1"/>
</dbReference>
<dbReference type="AlphaFoldDB" id="A0AA40AAA2"/>
<comment type="caution">
    <text evidence="3">The sequence shown here is derived from an EMBL/GenBank/DDBJ whole genome shotgun (WGS) entry which is preliminary data.</text>
</comment>
<dbReference type="InterPro" id="IPR010730">
    <property type="entry name" value="HET"/>
</dbReference>
<reference evidence="3" key="1">
    <citation type="submission" date="2023-06" db="EMBL/GenBank/DDBJ databases">
        <title>Genome-scale phylogeny and comparative genomics of the fungal order Sordariales.</title>
        <authorList>
            <consortium name="Lawrence Berkeley National Laboratory"/>
            <person name="Hensen N."/>
            <person name="Bonometti L."/>
            <person name="Westerberg I."/>
            <person name="Brannstrom I.O."/>
            <person name="Guillou S."/>
            <person name="Cros-Aarteil S."/>
            <person name="Calhoun S."/>
            <person name="Haridas S."/>
            <person name="Kuo A."/>
            <person name="Mondo S."/>
            <person name="Pangilinan J."/>
            <person name="Riley R."/>
            <person name="Labutti K."/>
            <person name="Andreopoulos B."/>
            <person name="Lipzen A."/>
            <person name="Chen C."/>
            <person name="Yanf M."/>
            <person name="Daum C."/>
            <person name="Ng V."/>
            <person name="Clum A."/>
            <person name="Steindorff A."/>
            <person name="Ohm R."/>
            <person name="Martin F."/>
            <person name="Silar P."/>
            <person name="Natvig D."/>
            <person name="Lalanne C."/>
            <person name="Gautier V."/>
            <person name="Ament-Velasquez S.L."/>
            <person name="Kruys A."/>
            <person name="Hutchinson M.I."/>
            <person name="Powell A.J."/>
            <person name="Barry K."/>
            <person name="Miller A.N."/>
            <person name="Grigoriev I.V."/>
            <person name="Debuchy R."/>
            <person name="Gladieux P."/>
            <person name="Thoren M.H."/>
            <person name="Johannesson H."/>
        </authorList>
    </citation>
    <scope>NUCLEOTIDE SEQUENCE</scope>
    <source>
        <strain evidence="3">SMH4607-1</strain>
    </source>
</reference>
<accession>A0AA40AAA2</accession>
<gene>
    <name evidence="3" type="ORF">B0H67DRAFT_465189</name>
</gene>
<protein>
    <submittedName>
        <fullName evidence="3">Heterokaryon incompatibility protein-domain-containing protein</fullName>
    </submittedName>
</protein>
<feature type="region of interest" description="Disordered" evidence="1">
    <location>
        <begin position="33"/>
        <end position="52"/>
    </location>
</feature>
<evidence type="ECO:0000313" key="3">
    <source>
        <dbReference type="EMBL" id="KAK0712120.1"/>
    </source>
</evidence>
<organism evidence="3 4">
    <name type="scientific">Lasiosphaeris hirsuta</name>
    <dbReference type="NCBI Taxonomy" id="260670"/>
    <lineage>
        <taxon>Eukaryota</taxon>
        <taxon>Fungi</taxon>
        <taxon>Dikarya</taxon>
        <taxon>Ascomycota</taxon>
        <taxon>Pezizomycotina</taxon>
        <taxon>Sordariomycetes</taxon>
        <taxon>Sordariomycetidae</taxon>
        <taxon>Sordariales</taxon>
        <taxon>Lasiosphaeriaceae</taxon>
        <taxon>Lasiosphaeris</taxon>
    </lineage>
</organism>
<name>A0AA40AAA2_9PEZI</name>
<feature type="domain" description="Heterokaryon incompatibility" evidence="2">
    <location>
        <begin position="238"/>
        <end position="388"/>
    </location>
</feature>
<dbReference type="Pfam" id="PF06985">
    <property type="entry name" value="HET"/>
    <property type="match status" value="1"/>
</dbReference>
<feature type="non-terminal residue" evidence="3">
    <location>
        <position position="787"/>
    </location>
</feature>
<dbReference type="EMBL" id="JAUKUA010000005">
    <property type="protein sequence ID" value="KAK0712120.1"/>
    <property type="molecule type" value="Genomic_DNA"/>
</dbReference>
<feature type="non-terminal residue" evidence="3">
    <location>
        <position position="1"/>
    </location>
</feature>
<keyword evidence="4" id="KW-1185">Reference proteome</keyword>
<evidence type="ECO:0000256" key="1">
    <source>
        <dbReference type="SAM" id="MobiDB-lite"/>
    </source>
</evidence>